<accession>H0UM69</accession>
<dbReference type="NCBIfam" id="TIGR00159">
    <property type="entry name" value="diadenylate cyclase CdaA"/>
    <property type="match status" value="1"/>
</dbReference>
<keyword evidence="4 10" id="KW-0812">Transmembrane</keyword>
<dbReference type="InterPro" id="IPR050338">
    <property type="entry name" value="DisA"/>
</dbReference>
<keyword evidence="5 10" id="KW-0548">Nucleotidyltransferase</keyword>
<dbReference type="STRING" id="885272.JonanDRAFT_1281"/>
<evidence type="ECO:0000256" key="9">
    <source>
        <dbReference type="ARBA" id="ARBA00023136"/>
    </source>
</evidence>
<dbReference type="InterPro" id="IPR036888">
    <property type="entry name" value="DNA_integrity_DisA_N_sf"/>
</dbReference>
<keyword evidence="3 10" id="KW-0808">Transferase</keyword>
<dbReference type="Pfam" id="PF02457">
    <property type="entry name" value="DAC"/>
    <property type="match status" value="1"/>
</dbReference>
<dbReference type="InterPro" id="IPR034701">
    <property type="entry name" value="CdaA"/>
</dbReference>
<dbReference type="GO" id="GO:0006171">
    <property type="term" value="P:cAMP biosynthetic process"/>
    <property type="evidence" value="ECO:0007669"/>
    <property type="project" value="InterPro"/>
</dbReference>
<keyword evidence="13" id="KW-1185">Reference proteome</keyword>
<dbReference type="SUPFAM" id="SSF143597">
    <property type="entry name" value="YojJ-like"/>
    <property type="match status" value="1"/>
</dbReference>
<comment type="catalytic activity">
    <reaction evidence="1 10">
        <text>2 ATP = 3',3'-c-di-AMP + 2 diphosphate</text>
        <dbReference type="Rhea" id="RHEA:35655"/>
        <dbReference type="ChEBI" id="CHEBI:30616"/>
        <dbReference type="ChEBI" id="CHEBI:33019"/>
        <dbReference type="ChEBI" id="CHEBI:71500"/>
        <dbReference type="EC" id="2.7.7.85"/>
    </reaction>
</comment>
<comment type="caution">
    <text evidence="10">Lacks conserved residue(s) required for the propagation of feature annotation.</text>
</comment>
<dbReference type="PROSITE" id="PS51794">
    <property type="entry name" value="DAC"/>
    <property type="match status" value="1"/>
</dbReference>
<evidence type="ECO:0000313" key="13">
    <source>
        <dbReference type="Proteomes" id="UP000003806"/>
    </source>
</evidence>
<dbReference type="AlphaFoldDB" id="H0UM69"/>
<feature type="domain" description="DAC" evidence="11">
    <location>
        <begin position="80"/>
        <end position="238"/>
    </location>
</feature>
<keyword evidence="8 10" id="KW-1133">Transmembrane helix</keyword>
<feature type="transmembrane region" description="Helical" evidence="10">
    <location>
        <begin position="38"/>
        <end position="56"/>
    </location>
</feature>
<dbReference type="EMBL" id="CM001376">
    <property type="protein sequence ID" value="EHM13645.1"/>
    <property type="molecule type" value="Genomic_DNA"/>
</dbReference>
<feature type="transmembrane region" description="Helical" evidence="10">
    <location>
        <begin position="62"/>
        <end position="79"/>
    </location>
</feature>
<evidence type="ECO:0000313" key="12">
    <source>
        <dbReference type="EMBL" id="EHM13645.1"/>
    </source>
</evidence>
<dbReference type="GO" id="GO:0005524">
    <property type="term" value="F:ATP binding"/>
    <property type="evidence" value="ECO:0007669"/>
    <property type="project" value="UniProtKB-UniRule"/>
</dbReference>
<evidence type="ECO:0000256" key="4">
    <source>
        <dbReference type="ARBA" id="ARBA00022692"/>
    </source>
</evidence>
<keyword evidence="7 10" id="KW-0067">ATP-binding</keyword>
<dbReference type="Gene3D" id="3.40.1700.10">
    <property type="entry name" value="DNA integrity scanning protein, DisA, N-terminal domain"/>
    <property type="match status" value="1"/>
</dbReference>
<dbReference type="PIRSF" id="PIRSF004793">
    <property type="entry name" value="UCP004793"/>
    <property type="match status" value="1"/>
</dbReference>
<dbReference type="InterPro" id="IPR003390">
    <property type="entry name" value="DNA_integrity_scan_DisA_N"/>
</dbReference>
<name>H0UM69_9BACT</name>
<evidence type="ECO:0000256" key="2">
    <source>
        <dbReference type="ARBA" id="ARBA00022475"/>
    </source>
</evidence>
<organism evidence="12 13">
    <name type="scientific">Jonquetella anthropi DSM 22815</name>
    <dbReference type="NCBI Taxonomy" id="885272"/>
    <lineage>
        <taxon>Bacteria</taxon>
        <taxon>Thermotogati</taxon>
        <taxon>Synergistota</taxon>
        <taxon>Synergistia</taxon>
        <taxon>Synergistales</taxon>
        <taxon>Dethiosulfovibrionaceae</taxon>
        <taxon>Jonquetella</taxon>
    </lineage>
</organism>
<keyword evidence="9 10" id="KW-0472">Membrane</keyword>
<dbReference type="OrthoDB" id="9807385at2"/>
<dbReference type="GO" id="GO:0106408">
    <property type="term" value="F:diadenylate cyclase activity"/>
    <property type="evidence" value="ECO:0007669"/>
    <property type="project" value="UniProtKB-EC"/>
</dbReference>
<reference evidence="12 13" key="1">
    <citation type="submission" date="2011-11" db="EMBL/GenBank/DDBJ databases">
        <title>The Noncontiguous Finished genome of Jonquetella anthropi DSM 22815.</title>
        <authorList>
            <consortium name="US DOE Joint Genome Institute (JGI-PGF)"/>
            <person name="Lucas S."/>
            <person name="Copeland A."/>
            <person name="Lapidus A."/>
            <person name="Glavina del Rio T."/>
            <person name="Dalin E."/>
            <person name="Tice H."/>
            <person name="Bruce D."/>
            <person name="Goodwin L."/>
            <person name="Pitluck S."/>
            <person name="Peters L."/>
            <person name="Mikhailova N."/>
            <person name="Held B."/>
            <person name="Kyrpides N."/>
            <person name="Mavromatis K."/>
            <person name="Ivanova N."/>
            <person name="Markowitz V."/>
            <person name="Cheng J.-F."/>
            <person name="Hugenholtz P."/>
            <person name="Woyke T."/>
            <person name="Wu D."/>
            <person name="Gronow S."/>
            <person name="Wellnitz S."/>
            <person name="Brambilla E."/>
            <person name="Klenk H.-P."/>
            <person name="Eisen J.A."/>
        </authorList>
    </citation>
    <scope>NUCLEOTIDE SEQUENCE [LARGE SCALE GENOMIC DNA]</scope>
    <source>
        <strain evidence="12 13">DSM 22815</strain>
    </source>
</reference>
<dbReference type="Pfam" id="PF19293">
    <property type="entry name" value="CdaA_N"/>
    <property type="match status" value="1"/>
</dbReference>
<keyword evidence="6 10" id="KW-0547">Nucleotide-binding</keyword>
<dbReference type="FunFam" id="3.40.1700.10:FF:000002">
    <property type="entry name" value="Diadenylate cyclase"/>
    <property type="match status" value="1"/>
</dbReference>
<gene>
    <name evidence="10" type="primary">dacA</name>
    <name evidence="12" type="ORF">JonanDRAFT_1281</name>
</gene>
<evidence type="ECO:0000256" key="3">
    <source>
        <dbReference type="ARBA" id="ARBA00022679"/>
    </source>
</evidence>
<dbReference type="GO" id="GO:0004016">
    <property type="term" value="F:adenylate cyclase activity"/>
    <property type="evidence" value="ECO:0007669"/>
    <property type="project" value="UniProtKB-UniRule"/>
</dbReference>
<evidence type="ECO:0000256" key="8">
    <source>
        <dbReference type="ARBA" id="ARBA00022989"/>
    </source>
</evidence>
<dbReference type="PANTHER" id="PTHR34185">
    <property type="entry name" value="DIADENYLATE CYCLASE"/>
    <property type="match status" value="1"/>
</dbReference>
<dbReference type="Proteomes" id="UP000003806">
    <property type="component" value="Chromosome"/>
</dbReference>
<dbReference type="HOGENOM" id="CLU_038561_0_1_0"/>
<comment type="similarity">
    <text evidence="10">Belongs to the adenylate cyclase family. DacA/CdaA subfamily.</text>
</comment>
<proteinExistence type="inferred from homology"/>
<feature type="transmembrane region" description="Helical" evidence="10">
    <location>
        <begin position="14"/>
        <end position="31"/>
    </location>
</feature>
<dbReference type="InterPro" id="IPR014046">
    <property type="entry name" value="C-di-AMP_synthase"/>
</dbReference>
<evidence type="ECO:0000259" key="11">
    <source>
        <dbReference type="PROSITE" id="PS51794"/>
    </source>
</evidence>
<sequence>MSEMLRNLRWQDCVDILVIAYMIYRVLLLLRNTRAFQLVKGFFLVTVLSFIARGLALDTLSWLLNQILSLLFFAVPIIFQPELRKVLEELGRGGIWRRQKALARGESMADEVGKALSYLRAHKIGALVVLQRTTGLKDFWSTAVKLNAEITQELLISIFWVNNPLHDGAVILDTDEIIAAGCYLPLTENADLSRWLGTRHRAAIGVTEVSDCISLVVSEERGKISMAINGRLSQDLKDAQIRKLLVQYFAGADQTQQSLLESLHDEIRSLGDD</sequence>
<evidence type="ECO:0000256" key="6">
    <source>
        <dbReference type="ARBA" id="ARBA00022741"/>
    </source>
</evidence>
<dbReference type="EC" id="2.7.7.85" evidence="10"/>
<evidence type="ECO:0000256" key="10">
    <source>
        <dbReference type="HAMAP-Rule" id="MF_01499"/>
    </source>
</evidence>
<dbReference type="InterPro" id="IPR045585">
    <property type="entry name" value="CdaA_N"/>
</dbReference>
<comment type="subunit">
    <text evidence="10">Probably a homodimer.</text>
</comment>
<dbReference type="eggNOG" id="COG1624">
    <property type="taxonomic scope" value="Bacteria"/>
</dbReference>
<dbReference type="HAMAP" id="MF_01499">
    <property type="entry name" value="DacA"/>
    <property type="match status" value="1"/>
</dbReference>
<evidence type="ECO:0000256" key="5">
    <source>
        <dbReference type="ARBA" id="ARBA00022695"/>
    </source>
</evidence>
<keyword evidence="2 10" id="KW-1003">Cell membrane</keyword>
<dbReference type="PANTHER" id="PTHR34185:SF1">
    <property type="entry name" value="DIADENYLATE CYCLASE"/>
    <property type="match status" value="1"/>
</dbReference>
<comment type="function">
    <text evidence="10">Catalyzes the condensation of 2 ATP molecules into cyclic di-AMP (c-di-AMP), a second messenger used to regulate differing processes in different bacteria.</text>
</comment>
<dbReference type="RefSeq" id="WP_008521729.1">
    <property type="nucleotide sequence ID" value="NZ_CM001376.1"/>
</dbReference>
<evidence type="ECO:0000256" key="7">
    <source>
        <dbReference type="ARBA" id="ARBA00022840"/>
    </source>
</evidence>
<evidence type="ECO:0000256" key="1">
    <source>
        <dbReference type="ARBA" id="ARBA00000877"/>
    </source>
</evidence>
<protein>
    <recommendedName>
        <fullName evidence="10">Diadenylate cyclase</fullName>
        <shortName evidence="10">DAC</shortName>
        <ecNumber evidence="10">2.7.7.85</ecNumber>
    </recommendedName>
    <alternativeName>
        <fullName evidence="10">Cyclic-di-AMP synthase</fullName>
        <shortName evidence="10">c-di-AMP synthase</shortName>
    </alternativeName>
</protein>